<feature type="domain" description="PAC" evidence="6">
    <location>
        <begin position="86"/>
        <end position="139"/>
    </location>
</feature>
<dbReference type="Proteomes" id="UP001589747">
    <property type="component" value="Unassembled WGS sequence"/>
</dbReference>
<dbReference type="Pfam" id="PF08448">
    <property type="entry name" value="PAS_4"/>
    <property type="match status" value="1"/>
</dbReference>
<comment type="caution">
    <text evidence="7">The sequence shown here is derived from an EMBL/GenBank/DDBJ whole genome shotgun (WGS) entry which is preliminary data.</text>
</comment>
<dbReference type="InterPro" id="IPR000014">
    <property type="entry name" value="PAS"/>
</dbReference>
<dbReference type="PROSITE" id="PS50113">
    <property type="entry name" value="PAC"/>
    <property type="match status" value="1"/>
</dbReference>
<dbReference type="SUPFAM" id="SSF55785">
    <property type="entry name" value="PYP-like sensor domain (PAS domain)"/>
    <property type="match status" value="1"/>
</dbReference>
<name>A0ABV5KT52_9BACL</name>
<keyword evidence="1 3" id="KW-0807">Transducer</keyword>
<dbReference type="PRINTS" id="PR00260">
    <property type="entry name" value="CHEMTRNSDUCR"/>
</dbReference>
<accession>A0ABV5KT52</accession>
<dbReference type="PANTHER" id="PTHR32089">
    <property type="entry name" value="METHYL-ACCEPTING CHEMOTAXIS PROTEIN MCPB"/>
    <property type="match status" value="1"/>
</dbReference>
<feature type="domain" description="PAS" evidence="5">
    <location>
        <begin position="29"/>
        <end position="60"/>
    </location>
</feature>
<dbReference type="SMART" id="SM00283">
    <property type="entry name" value="MA"/>
    <property type="match status" value="1"/>
</dbReference>
<evidence type="ECO:0000313" key="7">
    <source>
        <dbReference type="EMBL" id="MFB9328386.1"/>
    </source>
</evidence>
<sequence>MADSQKVGVSTQVLEQGAILAALEQSLAMIEFDLQGTVLWANENFASAVGYQARELTGMSHKKFCTREFAESRAYTEMWNQLRQGKKIQEKIQRVTKDGRIIWLEATYMPVFQGGRVQAVIKVATDITVRQESNASGLTRQLRQLSEELRARAEDGILRNRDLVSAVDRIASEASENALLVQSLQKQANSIRSIVQTIRDFATQTNMLALNAAIEAAHAGEYGRGFAIVAGEVRSLAKQVQDAAQEVHQNVEEVSASVVKIGAGSRRTEEAVADSQARIRQAADDFENIGEAARNLDDRGKAITSLL</sequence>
<keyword evidence="8" id="KW-1185">Reference proteome</keyword>
<dbReference type="InterPro" id="IPR001610">
    <property type="entry name" value="PAC"/>
</dbReference>
<evidence type="ECO:0000313" key="8">
    <source>
        <dbReference type="Proteomes" id="UP001589747"/>
    </source>
</evidence>
<dbReference type="EMBL" id="JBHMDO010000033">
    <property type="protein sequence ID" value="MFB9328386.1"/>
    <property type="molecule type" value="Genomic_DNA"/>
</dbReference>
<organism evidence="7 8">
    <name type="scientific">Paenibacillus aurantiacus</name>
    <dbReference type="NCBI Taxonomy" id="1936118"/>
    <lineage>
        <taxon>Bacteria</taxon>
        <taxon>Bacillati</taxon>
        <taxon>Bacillota</taxon>
        <taxon>Bacilli</taxon>
        <taxon>Bacillales</taxon>
        <taxon>Paenibacillaceae</taxon>
        <taxon>Paenibacillus</taxon>
    </lineage>
</organism>
<comment type="similarity">
    <text evidence="2">Belongs to the methyl-accepting chemotaxis (MCP) protein family.</text>
</comment>
<dbReference type="RefSeq" id="WP_377497630.1">
    <property type="nucleotide sequence ID" value="NZ_JBHMDO010000033.1"/>
</dbReference>
<dbReference type="Gene3D" id="1.10.287.950">
    <property type="entry name" value="Methyl-accepting chemotaxis protein"/>
    <property type="match status" value="1"/>
</dbReference>
<dbReference type="InterPro" id="IPR000700">
    <property type="entry name" value="PAS-assoc_C"/>
</dbReference>
<dbReference type="Gene3D" id="3.30.450.20">
    <property type="entry name" value="PAS domain"/>
    <property type="match status" value="1"/>
</dbReference>
<dbReference type="CDD" id="cd00130">
    <property type="entry name" value="PAS"/>
    <property type="match status" value="1"/>
</dbReference>
<evidence type="ECO:0000256" key="3">
    <source>
        <dbReference type="PROSITE-ProRule" id="PRU00284"/>
    </source>
</evidence>
<dbReference type="PROSITE" id="PS50112">
    <property type="entry name" value="PAS"/>
    <property type="match status" value="1"/>
</dbReference>
<dbReference type="SUPFAM" id="SSF58104">
    <property type="entry name" value="Methyl-accepting chemotaxis protein (MCP) signaling domain"/>
    <property type="match status" value="1"/>
</dbReference>
<evidence type="ECO:0000259" key="6">
    <source>
        <dbReference type="PROSITE" id="PS50113"/>
    </source>
</evidence>
<dbReference type="InterPro" id="IPR004089">
    <property type="entry name" value="MCPsignal_dom"/>
</dbReference>
<reference evidence="7 8" key="1">
    <citation type="submission" date="2024-09" db="EMBL/GenBank/DDBJ databases">
        <authorList>
            <person name="Sun Q."/>
            <person name="Mori K."/>
        </authorList>
    </citation>
    <scope>NUCLEOTIDE SEQUENCE [LARGE SCALE GENOMIC DNA]</scope>
    <source>
        <strain evidence="7 8">TISTR 2452</strain>
    </source>
</reference>
<dbReference type="Pfam" id="PF00015">
    <property type="entry name" value="MCPsignal"/>
    <property type="match status" value="1"/>
</dbReference>
<protein>
    <submittedName>
        <fullName evidence="7">Methyl-accepting chemotaxis protein</fullName>
    </submittedName>
</protein>
<dbReference type="PROSITE" id="PS50111">
    <property type="entry name" value="CHEMOTAXIS_TRANSDUC_2"/>
    <property type="match status" value="1"/>
</dbReference>
<evidence type="ECO:0000256" key="2">
    <source>
        <dbReference type="ARBA" id="ARBA00029447"/>
    </source>
</evidence>
<evidence type="ECO:0000256" key="1">
    <source>
        <dbReference type="ARBA" id="ARBA00023224"/>
    </source>
</evidence>
<dbReference type="InterPro" id="IPR013656">
    <property type="entry name" value="PAS_4"/>
</dbReference>
<gene>
    <name evidence="7" type="ORF">ACFFSY_20845</name>
</gene>
<dbReference type="PANTHER" id="PTHR32089:SF112">
    <property type="entry name" value="LYSOZYME-LIKE PROTEIN-RELATED"/>
    <property type="match status" value="1"/>
</dbReference>
<dbReference type="InterPro" id="IPR035965">
    <property type="entry name" value="PAS-like_dom_sf"/>
</dbReference>
<dbReference type="InterPro" id="IPR004090">
    <property type="entry name" value="Chemotax_Me-accpt_rcpt"/>
</dbReference>
<evidence type="ECO:0000259" key="5">
    <source>
        <dbReference type="PROSITE" id="PS50112"/>
    </source>
</evidence>
<feature type="domain" description="Methyl-accepting transducer" evidence="4">
    <location>
        <begin position="139"/>
        <end position="307"/>
    </location>
</feature>
<dbReference type="SMART" id="SM00086">
    <property type="entry name" value="PAC"/>
    <property type="match status" value="1"/>
</dbReference>
<dbReference type="NCBIfam" id="TIGR00229">
    <property type="entry name" value="sensory_box"/>
    <property type="match status" value="1"/>
</dbReference>
<proteinExistence type="inferred from homology"/>
<evidence type="ECO:0000259" key="4">
    <source>
        <dbReference type="PROSITE" id="PS50111"/>
    </source>
</evidence>